<dbReference type="Gene3D" id="3.40.50.1980">
    <property type="entry name" value="Nitrogenase molybdenum iron protein domain"/>
    <property type="match status" value="2"/>
</dbReference>
<dbReference type="PROSITE" id="PS51257">
    <property type="entry name" value="PROKAR_LIPOPROTEIN"/>
    <property type="match status" value="1"/>
</dbReference>
<feature type="chain" id="PRO_5039453002" evidence="5">
    <location>
        <begin position="25"/>
        <end position="329"/>
    </location>
</feature>
<dbReference type="PROSITE" id="PS50983">
    <property type="entry name" value="FE_B12_PBP"/>
    <property type="match status" value="1"/>
</dbReference>
<dbReference type="InterPro" id="IPR002491">
    <property type="entry name" value="ABC_transptr_periplasmic_BD"/>
</dbReference>
<dbReference type="AlphaFoldDB" id="A0A646KPW5"/>
<comment type="similarity">
    <text evidence="2">Belongs to the bacterial solute-binding protein 8 family.</text>
</comment>
<protein>
    <submittedName>
        <fullName evidence="7">ABC transporter substrate-binding protein</fullName>
    </submittedName>
</protein>
<keyword evidence="3" id="KW-0813">Transport</keyword>
<feature type="signal peptide" evidence="5">
    <location>
        <begin position="1"/>
        <end position="24"/>
    </location>
</feature>
<keyword evidence="4 5" id="KW-0732">Signal</keyword>
<dbReference type="PANTHER" id="PTHR30532:SF28">
    <property type="entry name" value="PETROBACTIN-BINDING PROTEIN YCLQ"/>
    <property type="match status" value="1"/>
</dbReference>
<dbReference type="EMBL" id="VCLA01000190">
    <property type="protein sequence ID" value="MQT04273.1"/>
    <property type="molecule type" value="Genomic_DNA"/>
</dbReference>
<evidence type="ECO:0000256" key="1">
    <source>
        <dbReference type="ARBA" id="ARBA00004196"/>
    </source>
</evidence>
<evidence type="ECO:0000259" key="6">
    <source>
        <dbReference type="PROSITE" id="PS50983"/>
    </source>
</evidence>
<evidence type="ECO:0000256" key="2">
    <source>
        <dbReference type="ARBA" id="ARBA00008814"/>
    </source>
</evidence>
<evidence type="ECO:0000313" key="8">
    <source>
        <dbReference type="Proteomes" id="UP000419138"/>
    </source>
</evidence>
<evidence type="ECO:0000313" key="7">
    <source>
        <dbReference type="EMBL" id="MQT04273.1"/>
    </source>
</evidence>
<organism evidence="7 8">
    <name type="scientific">Streptomyces jumonjinensis</name>
    <dbReference type="NCBI Taxonomy" id="1945"/>
    <lineage>
        <taxon>Bacteria</taxon>
        <taxon>Bacillati</taxon>
        <taxon>Actinomycetota</taxon>
        <taxon>Actinomycetes</taxon>
        <taxon>Kitasatosporales</taxon>
        <taxon>Streptomycetaceae</taxon>
        <taxon>Streptomyces</taxon>
    </lineage>
</organism>
<reference evidence="7 8" key="1">
    <citation type="submission" date="2019-05" db="EMBL/GenBank/DDBJ databases">
        <title>Comparative genomics and metabolomics analyses of clavulanic acid producing Streptomyces species provides insight into specialized metabolism and evolution of beta-lactam biosynthetic gene clusters.</title>
        <authorList>
            <person name="Moore M.A."/>
            <person name="Cruz-Morales P."/>
            <person name="Barona Gomez F."/>
            <person name="Kapil T."/>
        </authorList>
    </citation>
    <scope>NUCLEOTIDE SEQUENCE [LARGE SCALE GENOMIC DNA]</scope>
    <source>
        <strain evidence="7 8">NRRL 5741</strain>
    </source>
</reference>
<sequence>MRSVRFRKSIVVTSTVLCAGMVLSACGESGKDSAAGKSQGEVTVTTAKGKLEVPRKPSRVAALDNTSFVTLKALGVKPVAVPKALLPQKGFEDWKNDSSIKDVGTHHEPKFEALNASEPDLIIGGYRFTAHHDKLSKIAKTIDVAPSDEAEGGYVSSLKAQTETLGKIFGEEDKAKEIVAALEKAQQSATEATKGESVFLAVASAGKVDNGASRIGRLTEPLNLKNVLEAEGEESTSVHDNSGLAPETVAKLNPDWMIMLDRDAAMGEEGGAEAVAAKELVDGMEAWDKTTFREKDQVVYLPSDFYLTEGIQAYTDAFDKVTTAFNAAG</sequence>
<accession>A0A646KPW5</accession>
<feature type="domain" description="Fe/B12 periplasmic-binding" evidence="6">
    <location>
        <begin position="59"/>
        <end position="329"/>
    </location>
</feature>
<dbReference type="SUPFAM" id="SSF53807">
    <property type="entry name" value="Helical backbone' metal receptor"/>
    <property type="match status" value="1"/>
</dbReference>
<dbReference type="GO" id="GO:1901678">
    <property type="term" value="P:iron coordination entity transport"/>
    <property type="evidence" value="ECO:0007669"/>
    <property type="project" value="UniProtKB-ARBA"/>
</dbReference>
<evidence type="ECO:0000256" key="4">
    <source>
        <dbReference type="ARBA" id="ARBA00022729"/>
    </source>
</evidence>
<name>A0A646KPW5_STRJU</name>
<proteinExistence type="inferred from homology"/>
<evidence type="ECO:0000256" key="3">
    <source>
        <dbReference type="ARBA" id="ARBA00022448"/>
    </source>
</evidence>
<dbReference type="GO" id="GO:0030288">
    <property type="term" value="C:outer membrane-bounded periplasmic space"/>
    <property type="evidence" value="ECO:0007669"/>
    <property type="project" value="TreeGrafter"/>
</dbReference>
<comment type="subcellular location">
    <subcellularLocation>
        <location evidence="1">Cell envelope</location>
    </subcellularLocation>
</comment>
<dbReference type="PANTHER" id="PTHR30532">
    <property type="entry name" value="IRON III DICITRATE-BINDING PERIPLASMIC PROTEIN"/>
    <property type="match status" value="1"/>
</dbReference>
<comment type="caution">
    <text evidence="7">The sequence shown here is derived from an EMBL/GenBank/DDBJ whole genome shotgun (WGS) entry which is preliminary data.</text>
</comment>
<keyword evidence="8" id="KW-1185">Reference proteome</keyword>
<dbReference type="Proteomes" id="UP000419138">
    <property type="component" value="Unassembled WGS sequence"/>
</dbReference>
<dbReference type="Pfam" id="PF01497">
    <property type="entry name" value="Peripla_BP_2"/>
    <property type="match status" value="1"/>
</dbReference>
<dbReference type="InterPro" id="IPR051313">
    <property type="entry name" value="Bact_iron-sidero_bind"/>
</dbReference>
<gene>
    <name evidence="7" type="ORF">FF041_30165</name>
</gene>
<evidence type="ECO:0000256" key="5">
    <source>
        <dbReference type="SAM" id="SignalP"/>
    </source>
</evidence>